<dbReference type="SMART" id="SM00504">
    <property type="entry name" value="Ubox"/>
    <property type="match status" value="1"/>
</dbReference>
<keyword evidence="8" id="KW-0833">Ubl conjugation pathway</keyword>
<dbReference type="Proteomes" id="UP001445076">
    <property type="component" value="Unassembled WGS sequence"/>
</dbReference>
<protein>
    <recommendedName>
        <fullName evidence="11">Ubiquitin conjugation factor E4 A</fullName>
        <ecNumber evidence="5">2.3.2.27</ecNumber>
    </recommendedName>
</protein>
<evidence type="ECO:0000256" key="6">
    <source>
        <dbReference type="ARBA" id="ARBA00022490"/>
    </source>
</evidence>
<dbReference type="InterPro" id="IPR045132">
    <property type="entry name" value="UBE4"/>
</dbReference>
<evidence type="ECO:0000256" key="12">
    <source>
        <dbReference type="SAM" id="Coils"/>
    </source>
</evidence>
<evidence type="ECO:0000256" key="1">
    <source>
        <dbReference type="ARBA" id="ARBA00000900"/>
    </source>
</evidence>
<dbReference type="PROSITE" id="PS51698">
    <property type="entry name" value="U_BOX"/>
    <property type="match status" value="1"/>
</dbReference>
<sequence length="630" mass="70382">MLLKVSAEAKAGLLTWVESCLAANSGRAGLWHVQGGLQGVTYVSDGFMINLGAVMLQLAQPFTQDLKTAKILKVDPTYCAAPRMSNNNGVPGAYTGDLGKQTTLVPHPENSTRSHSKEYSFISACFFLTHRALHLGIQVVQQKLHKLSQELGRMQHEFQDASAQGSPATEMMRSHMESRTTSLLSLKAAIFEPNMVESLLQFLAASAEWLVQMALCPPNQLSPPTALQEVKVPLPEDTDVHIFLQCIPEFLVETLTETISSVRRYSAPLLSSTGGILILPHLMSFIVVFMGSPKRMNNPHLRAHLAECLETLLPESGSSSGGLLAGCREHLFTKHPASPQLVTALIHVFVSIEMTGQSVSFEEKFNYRRPMDSGEWLNLPTTQRAERESSFQHMSLLARFHNMLGAHTIQTLIRLTKEIPQMFTHATLVDRMAAMLNYFLSTLVGPKQRNLKVRDMEKYEFRPAETVSDICTIYTHLYKSAEFCLAVSADGRSYTPQLFSQAHDVLCRIGRGTLAVELQLISDKVLVAGRTHAEEEDIAADAPEEFLDPIMSHLMTDPVILPSSRLTCDRHTIARHLLSDQTDPFNRQPLNMEEVRPNTELKERIMAWLKEQRALRARRAEAQEEMKDSN</sequence>
<dbReference type="GO" id="GO:0005634">
    <property type="term" value="C:nucleus"/>
    <property type="evidence" value="ECO:0007669"/>
    <property type="project" value="TreeGrafter"/>
</dbReference>
<accession>A0AAW0X9R9</accession>
<evidence type="ECO:0000256" key="10">
    <source>
        <dbReference type="ARBA" id="ARBA00037624"/>
    </source>
</evidence>
<dbReference type="SUPFAM" id="SSF57850">
    <property type="entry name" value="RING/U-box"/>
    <property type="match status" value="1"/>
</dbReference>
<dbReference type="Gene3D" id="3.30.40.10">
    <property type="entry name" value="Zinc/RING finger domain, C3HC4 (zinc finger)"/>
    <property type="match status" value="1"/>
</dbReference>
<keyword evidence="15" id="KW-1185">Reference proteome</keyword>
<evidence type="ECO:0000256" key="9">
    <source>
        <dbReference type="ARBA" id="ARBA00022990"/>
    </source>
</evidence>
<keyword evidence="7" id="KW-0808">Transferase</keyword>
<dbReference type="EMBL" id="JARKIK010000043">
    <property type="protein sequence ID" value="KAK8736683.1"/>
    <property type="molecule type" value="Genomic_DNA"/>
</dbReference>
<dbReference type="GO" id="GO:0000209">
    <property type="term" value="P:protein polyubiquitination"/>
    <property type="evidence" value="ECO:0007669"/>
    <property type="project" value="TreeGrafter"/>
</dbReference>
<dbReference type="InterPro" id="IPR019474">
    <property type="entry name" value="Ub_conjug_fac_E4_core"/>
</dbReference>
<dbReference type="AlphaFoldDB" id="A0AAW0X9R9"/>
<keyword evidence="9" id="KW-0007">Acetylation</keyword>
<comment type="similarity">
    <text evidence="4">Belongs to the ubiquitin conjugation factor E4 family.</text>
</comment>
<dbReference type="EC" id="2.3.2.27" evidence="5"/>
<reference evidence="14 15" key="1">
    <citation type="journal article" date="2024" name="BMC Genomics">
        <title>Genome assembly of redclaw crayfish (Cherax quadricarinatus) provides insights into its immune adaptation and hypoxia tolerance.</title>
        <authorList>
            <person name="Liu Z."/>
            <person name="Zheng J."/>
            <person name="Li H."/>
            <person name="Fang K."/>
            <person name="Wang S."/>
            <person name="He J."/>
            <person name="Zhou D."/>
            <person name="Weng S."/>
            <person name="Chi M."/>
            <person name="Gu Z."/>
            <person name="He J."/>
            <person name="Li F."/>
            <person name="Wang M."/>
        </authorList>
    </citation>
    <scope>NUCLEOTIDE SEQUENCE [LARGE SCALE GENOMIC DNA]</scope>
    <source>
        <strain evidence="14">ZL_2023a</strain>
    </source>
</reference>
<evidence type="ECO:0000256" key="8">
    <source>
        <dbReference type="ARBA" id="ARBA00022786"/>
    </source>
</evidence>
<dbReference type="PANTHER" id="PTHR13931">
    <property type="entry name" value="UBIQUITINATION FACTOR E4"/>
    <property type="match status" value="1"/>
</dbReference>
<evidence type="ECO:0000259" key="13">
    <source>
        <dbReference type="PROSITE" id="PS51698"/>
    </source>
</evidence>
<evidence type="ECO:0000256" key="4">
    <source>
        <dbReference type="ARBA" id="ARBA00007434"/>
    </source>
</evidence>
<proteinExistence type="inferred from homology"/>
<keyword evidence="12" id="KW-0175">Coiled coil</keyword>
<reference evidence="14" key="2">
    <citation type="submission" date="2024-01" db="EMBL/GenBank/DDBJ databases">
        <authorList>
            <person name="He J."/>
            <person name="Wang M."/>
            <person name="Zheng J."/>
            <person name="Liu Z."/>
        </authorList>
    </citation>
    <scope>NUCLEOTIDE SEQUENCE</scope>
    <source>
        <strain evidence="14">ZL_2023a</strain>
        <tissue evidence="14">Muscle</tissue>
    </source>
</reference>
<dbReference type="InterPro" id="IPR003613">
    <property type="entry name" value="Ubox_domain"/>
</dbReference>
<feature type="domain" description="U-box" evidence="13">
    <location>
        <begin position="541"/>
        <end position="615"/>
    </location>
</feature>
<evidence type="ECO:0000313" key="14">
    <source>
        <dbReference type="EMBL" id="KAK8736683.1"/>
    </source>
</evidence>
<dbReference type="Pfam" id="PF10408">
    <property type="entry name" value="Ufd2P_core"/>
    <property type="match status" value="2"/>
</dbReference>
<dbReference type="CDD" id="cd16657">
    <property type="entry name" value="RING-Ubox_UBE4A"/>
    <property type="match status" value="1"/>
</dbReference>
<evidence type="ECO:0000256" key="2">
    <source>
        <dbReference type="ARBA" id="ARBA00004496"/>
    </source>
</evidence>
<comment type="subcellular location">
    <subcellularLocation>
        <location evidence="2">Cytoplasm</location>
    </subcellularLocation>
</comment>
<dbReference type="Pfam" id="PF04564">
    <property type="entry name" value="U-box"/>
    <property type="match status" value="1"/>
</dbReference>
<keyword evidence="6" id="KW-0963">Cytoplasm</keyword>
<feature type="coiled-coil region" evidence="12">
    <location>
        <begin position="137"/>
        <end position="164"/>
    </location>
</feature>
<gene>
    <name evidence="14" type="ORF">OTU49_004593</name>
</gene>
<comment type="catalytic activity">
    <reaction evidence="1">
        <text>S-ubiquitinyl-[E2 ubiquitin-conjugating enzyme]-L-cysteine + [acceptor protein]-L-lysine = [E2 ubiquitin-conjugating enzyme]-L-cysteine + N(6)-ubiquitinyl-[acceptor protein]-L-lysine.</text>
        <dbReference type="EC" id="2.3.2.27"/>
    </reaction>
</comment>
<dbReference type="PANTHER" id="PTHR13931:SF16">
    <property type="entry name" value="UBIQUITIN CONJUGATION FACTOR E4 A"/>
    <property type="match status" value="1"/>
</dbReference>
<evidence type="ECO:0000256" key="7">
    <source>
        <dbReference type="ARBA" id="ARBA00022679"/>
    </source>
</evidence>
<dbReference type="EMBL" id="JARKIK010000043">
    <property type="protein sequence ID" value="KAK8736687.1"/>
    <property type="molecule type" value="Genomic_DNA"/>
</dbReference>
<dbReference type="GO" id="GO:0006511">
    <property type="term" value="P:ubiquitin-dependent protein catabolic process"/>
    <property type="evidence" value="ECO:0007669"/>
    <property type="project" value="InterPro"/>
</dbReference>
<organism evidence="14 15">
    <name type="scientific">Cherax quadricarinatus</name>
    <name type="common">Australian red claw crayfish</name>
    <dbReference type="NCBI Taxonomy" id="27406"/>
    <lineage>
        <taxon>Eukaryota</taxon>
        <taxon>Metazoa</taxon>
        <taxon>Ecdysozoa</taxon>
        <taxon>Arthropoda</taxon>
        <taxon>Crustacea</taxon>
        <taxon>Multicrustacea</taxon>
        <taxon>Malacostraca</taxon>
        <taxon>Eumalacostraca</taxon>
        <taxon>Eucarida</taxon>
        <taxon>Decapoda</taxon>
        <taxon>Pleocyemata</taxon>
        <taxon>Astacidea</taxon>
        <taxon>Parastacoidea</taxon>
        <taxon>Parastacidae</taxon>
        <taxon>Cherax</taxon>
    </lineage>
</organism>
<dbReference type="FunFam" id="3.30.40.10:FF:000055">
    <property type="entry name" value="Ubiquitin conjugation factor e4 a"/>
    <property type="match status" value="1"/>
</dbReference>
<dbReference type="GO" id="GO:0036503">
    <property type="term" value="P:ERAD pathway"/>
    <property type="evidence" value="ECO:0007669"/>
    <property type="project" value="InterPro"/>
</dbReference>
<name>A0AAW0X9R9_CHEQU</name>
<comment type="caution">
    <text evidence="14">The sequence shown here is derived from an EMBL/GenBank/DDBJ whole genome shotgun (WGS) entry which is preliminary data.</text>
</comment>
<comment type="pathway">
    <text evidence="3">Protein modification; protein ubiquitination.</text>
</comment>
<dbReference type="GO" id="GO:0034450">
    <property type="term" value="F:ubiquitin-ubiquitin ligase activity"/>
    <property type="evidence" value="ECO:0007669"/>
    <property type="project" value="InterPro"/>
</dbReference>
<comment type="function">
    <text evidence="10">Ubiquitin-protein ligase that probably functions as an E3 ligase in conjunction with specific E1 and E2 ligases. May also function as an E4 ligase mediating the assembly of polyubiquitin chains on substrates ubiquitinated by another E3 ubiquitin ligase. Mediates 'Lys-48'-linked polyubiquitination of substrates.</text>
</comment>
<dbReference type="InterPro" id="IPR013083">
    <property type="entry name" value="Znf_RING/FYVE/PHD"/>
</dbReference>
<evidence type="ECO:0000256" key="3">
    <source>
        <dbReference type="ARBA" id="ARBA00004906"/>
    </source>
</evidence>
<dbReference type="GO" id="GO:0000151">
    <property type="term" value="C:ubiquitin ligase complex"/>
    <property type="evidence" value="ECO:0007669"/>
    <property type="project" value="InterPro"/>
</dbReference>
<dbReference type="GO" id="GO:0005737">
    <property type="term" value="C:cytoplasm"/>
    <property type="evidence" value="ECO:0007669"/>
    <property type="project" value="UniProtKB-SubCell"/>
</dbReference>
<evidence type="ECO:0000256" key="11">
    <source>
        <dbReference type="ARBA" id="ARBA00040077"/>
    </source>
</evidence>
<evidence type="ECO:0000313" key="15">
    <source>
        <dbReference type="Proteomes" id="UP001445076"/>
    </source>
</evidence>
<evidence type="ECO:0000256" key="5">
    <source>
        <dbReference type="ARBA" id="ARBA00012483"/>
    </source>
</evidence>